<organism evidence="1 2">
    <name type="scientific">Rickettsia tamurae subsp. buchneri</name>
    <dbReference type="NCBI Taxonomy" id="1462938"/>
    <lineage>
        <taxon>Bacteria</taxon>
        <taxon>Pseudomonadati</taxon>
        <taxon>Pseudomonadota</taxon>
        <taxon>Alphaproteobacteria</taxon>
        <taxon>Rickettsiales</taxon>
        <taxon>Rickettsiaceae</taxon>
        <taxon>Rickettsieae</taxon>
        <taxon>Rickettsia</taxon>
        <taxon>spotted fever group</taxon>
    </lineage>
</organism>
<protein>
    <submittedName>
        <fullName evidence="1">Conjugal transfer protein TraD</fullName>
    </submittedName>
</protein>
<gene>
    <name evidence="1" type="ORF">REISMN_08000</name>
</gene>
<dbReference type="Pfam" id="PF06412">
    <property type="entry name" value="TraD"/>
    <property type="match status" value="1"/>
</dbReference>
<name>A0A8E0WL17_9RICK</name>
<dbReference type="Proteomes" id="UP000027161">
    <property type="component" value="Unassembled WGS sequence"/>
</dbReference>
<reference evidence="1 2" key="1">
    <citation type="submission" date="2014-02" db="EMBL/GenBank/DDBJ databases">
        <title>Draft genome sequence of Rickettsia buchneri sp. nov. ISO7T.</title>
        <authorList>
            <person name="Felsheim R.F."/>
            <person name="Kurtti T.J."/>
            <person name="Munderloh U.G."/>
        </authorList>
    </citation>
    <scope>NUCLEOTIDE SEQUENCE [LARGE SCALE GENOMIC DNA]</scope>
    <source>
        <strain evidence="1 2">ISO7</strain>
    </source>
</reference>
<evidence type="ECO:0000313" key="1">
    <source>
        <dbReference type="EMBL" id="KDO02262.1"/>
    </source>
</evidence>
<proteinExistence type="predicted"/>
<dbReference type="AlphaFoldDB" id="A0A8E0WL17"/>
<dbReference type="EMBL" id="JFKF01000193">
    <property type="protein sequence ID" value="KDO02262.1"/>
    <property type="molecule type" value="Genomic_DNA"/>
</dbReference>
<dbReference type="InterPro" id="IPR009444">
    <property type="entry name" value="Conjugal_tfr_TraD_a-type"/>
</dbReference>
<sequence length="103" mass="11965">MMIITIKNKTISMENVIKRRLKLEQKKAKIITEEARLKIQERKTRTRRLIEIGGLVVKAKLDDLPTNSLLGAFVSLKEKLIQNPNIQDQWTTIGKNIFDHLKD</sequence>
<accession>A0A8E0WL17</accession>
<evidence type="ECO:0000313" key="2">
    <source>
        <dbReference type="Proteomes" id="UP000027161"/>
    </source>
</evidence>
<comment type="caution">
    <text evidence="1">The sequence shown here is derived from an EMBL/GenBank/DDBJ whole genome shotgun (WGS) entry which is preliminary data.</text>
</comment>
<keyword evidence="2" id="KW-1185">Reference proteome</keyword>